<reference evidence="2 3" key="1">
    <citation type="journal article" date="2019" name="Int. J. Syst. Evol. Microbiol.">
        <title>The Global Catalogue of Microorganisms (GCM) 10K type strain sequencing project: providing services to taxonomists for standard genome sequencing and annotation.</title>
        <authorList>
            <consortium name="The Broad Institute Genomics Platform"/>
            <consortium name="The Broad Institute Genome Sequencing Center for Infectious Disease"/>
            <person name="Wu L."/>
            <person name="Ma J."/>
        </authorList>
    </citation>
    <scope>NUCLEOTIDE SEQUENCE [LARGE SCALE GENOMIC DNA]</scope>
    <source>
        <strain evidence="2 3">JCM 11896</strain>
    </source>
</reference>
<feature type="domain" description="Methyltransferase type 11" evidence="1">
    <location>
        <begin position="39"/>
        <end position="113"/>
    </location>
</feature>
<accession>A0ABN1XX28</accession>
<evidence type="ECO:0000313" key="3">
    <source>
        <dbReference type="Proteomes" id="UP001501414"/>
    </source>
</evidence>
<comment type="caution">
    <text evidence="2">The sequence shown here is derived from an EMBL/GenBank/DDBJ whole genome shotgun (WGS) entry which is preliminary data.</text>
</comment>
<organism evidence="2 3">
    <name type="scientific">Pseudonocardia kongjuensis</name>
    <dbReference type="NCBI Taxonomy" id="102227"/>
    <lineage>
        <taxon>Bacteria</taxon>
        <taxon>Bacillati</taxon>
        <taxon>Actinomycetota</taxon>
        <taxon>Actinomycetes</taxon>
        <taxon>Pseudonocardiales</taxon>
        <taxon>Pseudonocardiaceae</taxon>
        <taxon>Pseudonocardia</taxon>
    </lineage>
</organism>
<keyword evidence="3" id="KW-1185">Reference proteome</keyword>
<protein>
    <recommendedName>
        <fullName evidence="1">Methyltransferase type 11 domain-containing protein</fullName>
    </recommendedName>
</protein>
<dbReference type="Proteomes" id="UP001501414">
    <property type="component" value="Unassembled WGS sequence"/>
</dbReference>
<proteinExistence type="predicted"/>
<dbReference type="SUPFAM" id="SSF53335">
    <property type="entry name" value="S-adenosyl-L-methionine-dependent methyltransferases"/>
    <property type="match status" value="1"/>
</dbReference>
<name>A0ABN1XX28_9PSEU</name>
<gene>
    <name evidence="2" type="ORF">GCM10009613_36540</name>
</gene>
<dbReference type="Gene3D" id="3.40.50.150">
    <property type="entry name" value="Vaccinia Virus protein VP39"/>
    <property type="match status" value="1"/>
</dbReference>
<sequence length="257" mass="26915">MRDVYAGLSTGYAQRRRPDPRIAERIEAALGTARTVVNVGAGAGSYEPPGRRVLAVDPSPSMLAQRPAGAAPAVRASAEALPVADDAADAALAVLTVHHWPDAGAGLAELRRIAPRQVVLTWDPDVMARFWLIADHLPGIAAAEAGLATVDRVVAGLSTPGGSVTVETVPVPADCTDGFLGAYWNRPECYLAPDRRAAISAFARLPATAVRDAMRRLSDDLAGGRWDARHGQLRGLASIDLGYRLVTATRGAPPAPP</sequence>
<dbReference type="InterPro" id="IPR013216">
    <property type="entry name" value="Methyltransf_11"/>
</dbReference>
<dbReference type="InterPro" id="IPR029063">
    <property type="entry name" value="SAM-dependent_MTases_sf"/>
</dbReference>
<dbReference type="Pfam" id="PF08241">
    <property type="entry name" value="Methyltransf_11"/>
    <property type="match status" value="1"/>
</dbReference>
<evidence type="ECO:0000313" key="2">
    <source>
        <dbReference type="EMBL" id="GAA1392256.1"/>
    </source>
</evidence>
<dbReference type="EMBL" id="BAAAJK010000018">
    <property type="protein sequence ID" value="GAA1392256.1"/>
    <property type="molecule type" value="Genomic_DNA"/>
</dbReference>
<evidence type="ECO:0000259" key="1">
    <source>
        <dbReference type="Pfam" id="PF08241"/>
    </source>
</evidence>